<dbReference type="Proteomes" id="UP000800200">
    <property type="component" value="Unassembled WGS sequence"/>
</dbReference>
<accession>A0A6A6DCH4</accession>
<dbReference type="AlphaFoldDB" id="A0A6A6DCH4"/>
<evidence type="ECO:0000313" key="1">
    <source>
        <dbReference type="EMBL" id="KAF2176703.1"/>
    </source>
</evidence>
<reference evidence="1" key="1">
    <citation type="journal article" date="2020" name="Stud. Mycol.">
        <title>101 Dothideomycetes genomes: a test case for predicting lifestyles and emergence of pathogens.</title>
        <authorList>
            <person name="Haridas S."/>
            <person name="Albert R."/>
            <person name="Binder M."/>
            <person name="Bloem J."/>
            <person name="Labutti K."/>
            <person name="Salamov A."/>
            <person name="Andreopoulos B."/>
            <person name="Baker S."/>
            <person name="Barry K."/>
            <person name="Bills G."/>
            <person name="Bluhm B."/>
            <person name="Cannon C."/>
            <person name="Castanera R."/>
            <person name="Culley D."/>
            <person name="Daum C."/>
            <person name="Ezra D."/>
            <person name="Gonzalez J."/>
            <person name="Henrissat B."/>
            <person name="Kuo A."/>
            <person name="Liang C."/>
            <person name="Lipzen A."/>
            <person name="Lutzoni F."/>
            <person name="Magnuson J."/>
            <person name="Mondo S."/>
            <person name="Nolan M."/>
            <person name="Ohm R."/>
            <person name="Pangilinan J."/>
            <person name="Park H.-J."/>
            <person name="Ramirez L."/>
            <person name="Alfaro M."/>
            <person name="Sun H."/>
            <person name="Tritt A."/>
            <person name="Yoshinaga Y."/>
            <person name="Zwiers L.-H."/>
            <person name="Turgeon B."/>
            <person name="Goodwin S."/>
            <person name="Spatafora J."/>
            <person name="Crous P."/>
            <person name="Grigoriev I."/>
        </authorList>
    </citation>
    <scope>NUCLEOTIDE SEQUENCE</scope>
    <source>
        <strain evidence="1">CBS 207.26</strain>
    </source>
</reference>
<name>A0A6A6DCH4_9PEZI</name>
<dbReference type="PANTHER" id="PTHR41677:SF1">
    <property type="entry name" value="FE2OG DIOXYGENASE DOMAIN-CONTAINING PROTEIN"/>
    <property type="match status" value="1"/>
</dbReference>
<organism evidence="1 2">
    <name type="scientific">Zopfia rhizophila CBS 207.26</name>
    <dbReference type="NCBI Taxonomy" id="1314779"/>
    <lineage>
        <taxon>Eukaryota</taxon>
        <taxon>Fungi</taxon>
        <taxon>Dikarya</taxon>
        <taxon>Ascomycota</taxon>
        <taxon>Pezizomycotina</taxon>
        <taxon>Dothideomycetes</taxon>
        <taxon>Dothideomycetes incertae sedis</taxon>
        <taxon>Zopfiaceae</taxon>
        <taxon>Zopfia</taxon>
    </lineage>
</organism>
<gene>
    <name evidence="1" type="ORF">K469DRAFT_722098</name>
</gene>
<sequence length="399" mass="45038">MSALIDPAADKRKDSMAAVATQRVSALTRPNVMPIIEHAAAQKQHQNAVKFDPKKHLAYTPPPQIIMMKDIGYAEDVGVSPVAVSQPFQLFSPEAIQQMRAEIFKPEVMEHCSYSSNITAYQLRGYASKYAPFTYDAWNHPETLSIISKIAGVDLIPEIDYEIAHINFSVKTDEQTKEELATINKQKRFFADDEGIAGCPWEDDKPIVGWHTDSYPFVCVLMLSDCTNMVGGETALRTANGEVLKVRGPQEGCGVILQGRYITHQALRALGAKERITSVTSFRPRSPLYKDDTVLTTVRPISDLSELYYEFAEYRLEILEERLRKERKDILARRKARKKFDTLSHKRFLEQSIAFLEHTDNEMVEDSKVIPGFIDELNIPDVVVGASDDARTAKRARVE</sequence>
<dbReference type="PANTHER" id="PTHR41677">
    <property type="entry name" value="YALI0B19030P"/>
    <property type="match status" value="1"/>
</dbReference>
<evidence type="ECO:0008006" key="3">
    <source>
        <dbReference type="Google" id="ProtNLM"/>
    </source>
</evidence>
<proteinExistence type="predicted"/>
<evidence type="ECO:0000313" key="2">
    <source>
        <dbReference type="Proteomes" id="UP000800200"/>
    </source>
</evidence>
<protein>
    <recommendedName>
        <fullName evidence="3">Fe2OG dioxygenase domain-containing protein</fullName>
    </recommendedName>
</protein>
<dbReference type="EMBL" id="ML994703">
    <property type="protein sequence ID" value="KAF2176703.1"/>
    <property type="molecule type" value="Genomic_DNA"/>
</dbReference>
<dbReference type="OrthoDB" id="10256055at2759"/>
<keyword evidence="2" id="KW-1185">Reference proteome</keyword>